<name>A0ABY3YV02_STRRM</name>
<sequence length="353" mass="38044">MGTPGWIPPTETERRLCEAGARGDWEGQIAAVAGEDLYLVVPQQGQDPLPVYEDPAVGGTCIPVTTRGMLPPWHPQQFFDRVTIEELAMDWPNDKWKLAVNPGTPCAAYLPATAAHRAAWTRIRAQYGVRPGGLLSTHFGGPLHGPLAQGLACGAPVAVHHSVPWNELGTAFLDYSADAELLREQWSVVDPPSWQQRLGQLLDAQFVPAGTEAALRARSGGEREEEKAGAGSGEVPELVEKYEERFRADGVLPADGRVKSLVALDYAHAVALVRWGLGARLCAPPEAEQAVLRAGELARAAYGSWQEFSAGYALGRALAFDNGWFGAAYQEAVHIHRVLTQDPASPWVGLPLA</sequence>
<dbReference type="InterPro" id="IPR009677">
    <property type="entry name" value="DUF1266"/>
</dbReference>
<dbReference type="EMBL" id="CP094298">
    <property type="protein sequence ID" value="UNZ01851.1"/>
    <property type="molecule type" value="Genomic_DNA"/>
</dbReference>
<gene>
    <name evidence="2" type="ORF">SRIMR7_06845</name>
</gene>
<proteinExistence type="predicted"/>
<dbReference type="Pfam" id="PF06889">
    <property type="entry name" value="DUF1266"/>
    <property type="match status" value="1"/>
</dbReference>
<dbReference type="GeneID" id="66859064"/>
<evidence type="ECO:0000259" key="1">
    <source>
        <dbReference type="Pfam" id="PF06889"/>
    </source>
</evidence>
<protein>
    <recommendedName>
        <fullName evidence="1">DUF1266 domain-containing protein</fullName>
    </recommendedName>
</protein>
<evidence type="ECO:0000313" key="3">
    <source>
        <dbReference type="Proteomes" id="UP000829494"/>
    </source>
</evidence>
<evidence type="ECO:0000313" key="2">
    <source>
        <dbReference type="EMBL" id="UNZ01851.1"/>
    </source>
</evidence>
<keyword evidence="3" id="KW-1185">Reference proteome</keyword>
<accession>A0ABY3YV02</accession>
<dbReference type="Proteomes" id="UP000829494">
    <property type="component" value="Chromosome"/>
</dbReference>
<organism evidence="2 3">
    <name type="scientific">Streptomyces rimosus subsp. rimosus</name>
    <dbReference type="NCBI Taxonomy" id="132474"/>
    <lineage>
        <taxon>Bacteria</taxon>
        <taxon>Bacillati</taxon>
        <taxon>Actinomycetota</taxon>
        <taxon>Actinomycetes</taxon>
        <taxon>Kitasatosporales</taxon>
        <taxon>Streptomycetaceae</taxon>
        <taxon>Streptomyces</taxon>
    </lineage>
</organism>
<reference evidence="2 3" key="1">
    <citation type="submission" date="2022-03" db="EMBL/GenBank/DDBJ databases">
        <title>Complete genome of Streptomyces rimosus ssp. rimosus R7 (=ATCC 10970).</title>
        <authorList>
            <person name="Beganovic S."/>
            <person name="Ruckert C."/>
            <person name="Busche T."/>
            <person name="Kalinowski J."/>
            <person name="Wittmann C."/>
        </authorList>
    </citation>
    <scope>NUCLEOTIDE SEQUENCE [LARGE SCALE GENOMIC DNA]</scope>
    <source>
        <strain evidence="2 3">R7</strain>
    </source>
</reference>
<dbReference type="RefSeq" id="WP_063726404.1">
    <property type="nucleotide sequence ID" value="NZ_CP043497.1"/>
</dbReference>
<feature type="domain" description="DUF1266" evidence="1">
    <location>
        <begin position="182"/>
        <end position="351"/>
    </location>
</feature>